<keyword evidence="3" id="KW-1185">Reference proteome</keyword>
<dbReference type="InterPro" id="IPR044730">
    <property type="entry name" value="RNase_H-like_dom_plant"/>
</dbReference>
<evidence type="ECO:0000259" key="1">
    <source>
        <dbReference type="Pfam" id="PF13456"/>
    </source>
</evidence>
<dbReference type="AlphaFoldDB" id="A0AAV3QPP6"/>
<dbReference type="Pfam" id="PF13456">
    <property type="entry name" value="RVT_3"/>
    <property type="match status" value="1"/>
</dbReference>
<dbReference type="InterPro" id="IPR002156">
    <property type="entry name" value="RNaseH_domain"/>
</dbReference>
<dbReference type="Proteomes" id="UP001454036">
    <property type="component" value="Unassembled WGS sequence"/>
</dbReference>
<accession>A0AAV3QPP6</accession>
<feature type="domain" description="RNase H type-1" evidence="1">
    <location>
        <begin position="41"/>
        <end position="97"/>
    </location>
</feature>
<dbReference type="GO" id="GO:0003676">
    <property type="term" value="F:nucleic acid binding"/>
    <property type="evidence" value="ECO:0007669"/>
    <property type="project" value="InterPro"/>
</dbReference>
<dbReference type="CDD" id="cd06222">
    <property type="entry name" value="RNase_H_like"/>
    <property type="match status" value="1"/>
</dbReference>
<dbReference type="InterPro" id="IPR053151">
    <property type="entry name" value="RNase_H-like"/>
</dbReference>
<dbReference type="PANTHER" id="PTHR47723">
    <property type="entry name" value="OS05G0353850 PROTEIN"/>
    <property type="match status" value="1"/>
</dbReference>
<dbReference type="EMBL" id="BAABME010005566">
    <property type="protein sequence ID" value="GAA0166000.1"/>
    <property type="molecule type" value="Genomic_DNA"/>
</dbReference>
<dbReference type="PANTHER" id="PTHR47723:SF24">
    <property type="entry name" value="RNASE H TYPE-1 DOMAIN-CONTAINING PROTEIN"/>
    <property type="match status" value="1"/>
</dbReference>
<comment type="caution">
    <text evidence="2">The sequence shown here is derived from an EMBL/GenBank/DDBJ whole genome shotgun (WGS) entry which is preliminary data.</text>
</comment>
<reference evidence="2 3" key="1">
    <citation type="submission" date="2024-01" db="EMBL/GenBank/DDBJ databases">
        <title>The complete chloroplast genome sequence of Lithospermum erythrorhizon: insights into the phylogenetic relationship among Boraginaceae species and the maternal lineages of purple gromwells.</title>
        <authorList>
            <person name="Okada T."/>
            <person name="Watanabe K."/>
        </authorList>
    </citation>
    <scope>NUCLEOTIDE SEQUENCE [LARGE SCALE GENOMIC DNA]</scope>
</reference>
<evidence type="ECO:0000313" key="2">
    <source>
        <dbReference type="EMBL" id="GAA0166000.1"/>
    </source>
</evidence>
<sequence length="98" mass="10762">MERRLYSVCARAKPSLSAPSSLAPDEMGSWMYPPRGWLKINTNAGWKKCTREGSAGVVCRDENGCFKGARNIHLPYSKGAVVAEAMAIREGLEFAIEN</sequence>
<gene>
    <name evidence="2" type="ORF">LIER_21261</name>
</gene>
<name>A0AAV3QPP6_LITER</name>
<dbReference type="GO" id="GO:0004523">
    <property type="term" value="F:RNA-DNA hybrid ribonuclease activity"/>
    <property type="evidence" value="ECO:0007669"/>
    <property type="project" value="InterPro"/>
</dbReference>
<organism evidence="2 3">
    <name type="scientific">Lithospermum erythrorhizon</name>
    <name type="common">Purple gromwell</name>
    <name type="synonym">Lithospermum officinale var. erythrorhizon</name>
    <dbReference type="NCBI Taxonomy" id="34254"/>
    <lineage>
        <taxon>Eukaryota</taxon>
        <taxon>Viridiplantae</taxon>
        <taxon>Streptophyta</taxon>
        <taxon>Embryophyta</taxon>
        <taxon>Tracheophyta</taxon>
        <taxon>Spermatophyta</taxon>
        <taxon>Magnoliopsida</taxon>
        <taxon>eudicotyledons</taxon>
        <taxon>Gunneridae</taxon>
        <taxon>Pentapetalae</taxon>
        <taxon>asterids</taxon>
        <taxon>lamiids</taxon>
        <taxon>Boraginales</taxon>
        <taxon>Boraginaceae</taxon>
        <taxon>Boraginoideae</taxon>
        <taxon>Lithospermeae</taxon>
        <taxon>Lithospermum</taxon>
    </lineage>
</organism>
<proteinExistence type="predicted"/>
<protein>
    <recommendedName>
        <fullName evidence="1">RNase H type-1 domain-containing protein</fullName>
    </recommendedName>
</protein>
<evidence type="ECO:0000313" key="3">
    <source>
        <dbReference type="Proteomes" id="UP001454036"/>
    </source>
</evidence>